<dbReference type="InterPro" id="IPR025943">
    <property type="entry name" value="Sigma_54_int_dom_ATP-bd_2"/>
</dbReference>
<keyword evidence="2" id="KW-0067">ATP-binding</keyword>
<dbReference type="Gene3D" id="3.40.50.300">
    <property type="entry name" value="P-loop containing nucleotide triphosphate hydrolases"/>
    <property type="match status" value="1"/>
</dbReference>
<dbReference type="Gene3D" id="3.30.450.20">
    <property type="entry name" value="PAS domain"/>
    <property type="match status" value="1"/>
</dbReference>
<reference evidence="7 8" key="1">
    <citation type="submission" date="2020-08" db="EMBL/GenBank/DDBJ databases">
        <title>Genome public.</title>
        <authorList>
            <person name="Liu C."/>
            <person name="Sun Q."/>
        </authorList>
    </citation>
    <scope>NUCLEOTIDE SEQUENCE [LARGE SCALE GENOMIC DNA]</scope>
    <source>
        <strain evidence="7 8">NSJ-26</strain>
    </source>
</reference>
<evidence type="ECO:0000256" key="1">
    <source>
        <dbReference type="ARBA" id="ARBA00022741"/>
    </source>
</evidence>
<organism evidence="7 8">
    <name type="scientific">Wansuia hejianensis</name>
    <dbReference type="NCBI Taxonomy" id="2763667"/>
    <lineage>
        <taxon>Bacteria</taxon>
        <taxon>Bacillati</taxon>
        <taxon>Bacillota</taxon>
        <taxon>Clostridia</taxon>
        <taxon>Lachnospirales</taxon>
        <taxon>Lachnospiraceae</taxon>
        <taxon>Wansuia</taxon>
    </lineage>
</organism>
<dbReference type="GO" id="GO:0005524">
    <property type="term" value="F:ATP binding"/>
    <property type="evidence" value="ECO:0007669"/>
    <property type="project" value="UniProtKB-KW"/>
</dbReference>
<dbReference type="InterPro" id="IPR025662">
    <property type="entry name" value="Sigma_54_int_dom_ATP-bd_1"/>
</dbReference>
<evidence type="ECO:0000259" key="6">
    <source>
        <dbReference type="PROSITE" id="PS50045"/>
    </source>
</evidence>
<dbReference type="RefSeq" id="WP_249322605.1">
    <property type="nucleotide sequence ID" value="NZ_JACRTK010000001.1"/>
</dbReference>
<evidence type="ECO:0000256" key="2">
    <source>
        <dbReference type="ARBA" id="ARBA00022840"/>
    </source>
</evidence>
<dbReference type="PROSITE" id="PS00675">
    <property type="entry name" value="SIGMA54_INTERACT_1"/>
    <property type="match status" value="1"/>
</dbReference>
<dbReference type="SMART" id="SM00382">
    <property type="entry name" value="AAA"/>
    <property type="match status" value="1"/>
</dbReference>
<dbReference type="Proteomes" id="UP000601522">
    <property type="component" value="Unassembled WGS sequence"/>
</dbReference>
<protein>
    <submittedName>
        <fullName evidence="7">Sigma 54-interacting transcriptional regulator</fullName>
    </submittedName>
</protein>
<dbReference type="FunFam" id="3.40.50.300:FF:000006">
    <property type="entry name" value="DNA-binding transcriptional regulator NtrC"/>
    <property type="match status" value="1"/>
</dbReference>
<gene>
    <name evidence="7" type="ORF">H8689_01330</name>
</gene>
<dbReference type="PROSITE" id="PS00688">
    <property type="entry name" value="SIGMA54_INTERACT_3"/>
    <property type="match status" value="1"/>
</dbReference>
<evidence type="ECO:0000313" key="8">
    <source>
        <dbReference type="Proteomes" id="UP000601522"/>
    </source>
</evidence>
<dbReference type="PROSITE" id="PS00676">
    <property type="entry name" value="SIGMA54_INTERACT_2"/>
    <property type="match status" value="1"/>
</dbReference>
<sequence>MSYLRLIQNKMQNLAETVASVLDVEVAIADNNLIRIVGTGDFYTKIDESCSEDSLFARVIESGEPIVNLTRDEHCHNCSNADNCPEFANMSYPIKEGGKVVGVVSFASFDTEQANIMRLKKEEYFNMLKETSSIVEQEIININITNKLNKDITEVNEIINCLNKGIIILNHKNKIIHINVKSLQILDISLSEQRIIGKDINDFIKDIKLQDTGNSDIVDCWNIKNKKVRVLYNINKIVLGDNEFSLMISFDIMQDIINIAKTYENKKQIFFHDIIGNSKAILRAINKSKIAASTDSTILLQGESGTGKELFARSIHNESHRREGPFIAVNCASIPETLIESELFGYEKGAFTGANPGGRKGKIELANNGTLFLDEIGDLPLYLQTRLLRVLQERTIDRLGGEESININIRVISATNKNLRQLVNEGKFRLDLYYRLNVIPIDLPSLKDRDDDIFLCSEYIIKNLCNKANKELKILSNEVKDLFKRYSWPGNIRELENILEHGVCFSMDQYIKLEDLPEYFIEESQYIENHIIEDKSLEELKLDFEKSVIQNLIKKYGDNVEGKKVVADKLNIGLTTLYRKLNDYEN</sequence>
<dbReference type="GO" id="GO:0006355">
    <property type="term" value="P:regulation of DNA-templated transcription"/>
    <property type="evidence" value="ECO:0007669"/>
    <property type="project" value="InterPro"/>
</dbReference>
<evidence type="ECO:0000313" key="7">
    <source>
        <dbReference type="EMBL" id="MBC8589788.1"/>
    </source>
</evidence>
<dbReference type="EMBL" id="JACRTK010000001">
    <property type="protein sequence ID" value="MBC8589788.1"/>
    <property type="molecule type" value="Genomic_DNA"/>
</dbReference>
<keyword evidence="4" id="KW-0238">DNA-binding</keyword>
<dbReference type="Gene3D" id="1.10.10.60">
    <property type="entry name" value="Homeodomain-like"/>
    <property type="match status" value="1"/>
</dbReference>
<keyword evidence="8" id="KW-1185">Reference proteome</keyword>
<dbReference type="InterPro" id="IPR027417">
    <property type="entry name" value="P-loop_NTPase"/>
</dbReference>
<dbReference type="PROSITE" id="PS50045">
    <property type="entry name" value="SIGMA54_INTERACT_4"/>
    <property type="match status" value="1"/>
</dbReference>
<evidence type="ECO:0000256" key="5">
    <source>
        <dbReference type="ARBA" id="ARBA00023163"/>
    </source>
</evidence>
<dbReference type="InterPro" id="IPR003593">
    <property type="entry name" value="AAA+_ATPase"/>
</dbReference>
<dbReference type="InterPro" id="IPR058031">
    <property type="entry name" value="AAA_lid_NorR"/>
</dbReference>
<accession>A0A926EU20</accession>
<dbReference type="InterPro" id="IPR025944">
    <property type="entry name" value="Sigma_54_int_dom_CS"/>
</dbReference>
<dbReference type="SUPFAM" id="SSF52540">
    <property type="entry name" value="P-loop containing nucleoside triphosphate hydrolases"/>
    <property type="match status" value="1"/>
</dbReference>
<dbReference type="Gene3D" id="1.10.8.60">
    <property type="match status" value="1"/>
</dbReference>
<feature type="domain" description="Sigma-54 factor interaction" evidence="6">
    <location>
        <begin position="274"/>
        <end position="504"/>
    </location>
</feature>
<keyword evidence="5" id="KW-0804">Transcription</keyword>
<evidence type="ECO:0000256" key="4">
    <source>
        <dbReference type="ARBA" id="ARBA00023125"/>
    </source>
</evidence>
<dbReference type="Pfam" id="PF25601">
    <property type="entry name" value="AAA_lid_14"/>
    <property type="match status" value="1"/>
</dbReference>
<dbReference type="AlphaFoldDB" id="A0A926EU20"/>
<comment type="caution">
    <text evidence="7">The sequence shown here is derived from an EMBL/GenBank/DDBJ whole genome shotgun (WGS) entry which is preliminary data.</text>
</comment>
<dbReference type="PANTHER" id="PTHR32071:SF57">
    <property type="entry name" value="C4-DICARBOXYLATE TRANSPORT TRANSCRIPTIONAL REGULATORY PROTEIN DCTD"/>
    <property type="match status" value="1"/>
</dbReference>
<name>A0A926EU20_9FIRM</name>
<proteinExistence type="predicted"/>
<dbReference type="InterPro" id="IPR029016">
    <property type="entry name" value="GAF-like_dom_sf"/>
</dbReference>
<dbReference type="InterPro" id="IPR002078">
    <property type="entry name" value="Sigma_54_int"/>
</dbReference>
<dbReference type="GO" id="GO:0003677">
    <property type="term" value="F:DNA binding"/>
    <property type="evidence" value="ECO:0007669"/>
    <property type="project" value="UniProtKB-KW"/>
</dbReference>
<evidence type="ECO:0000256" key="3">
    <source>
        <dbReference type="ARBA" id="ARBA00023015"/>
    </source>
</evidence>
<dbReference type="Gene3D" id="3.30.450.40">
    <property type="match status" value="1"/>
</dbReference>
<dbReference type="Pfam" id="PF00158">
    <property type="entry name" value="Sigma54_activat"/>
    <property type="match status" value="1"/>
</dbReference>
<dbReference type="CDD" id="cd00009">
    <property type="entry name" value="AAA"/>
    <property type="match status" value="1"/>
</dbReference>
<keyword evidence="3" id="KW-0805">Transcription regulation</keyword>
<keyword evidence="1" id="KW-0547">Nucleotide-binding</keyword>
<dbReference type="PANTHER" id="PTHR32071">
    <property type="entry name" value="TRANSCRIPTIONAL REGULATORY PROTEIN"/>
    <property type="match status" value="1"/>
</dbReference>